<evidence type="ECO:0000256" key="1">
    <source>
        <dbReference type="SAM" id="SignalP"/>
    </source>
</evidence>
<dbReference type="InterPro" id="IPR003137">
    <property type="entry name" value="PA_domain"/>
</dbReference>
<evidence type="ECO:0000259" key="2">
    <source>
        <dbReference type="Pfam" id="PF02225"/>
    </source>
</evidence>
<feature type="domain" description="PA" evidence="2">
    <location>
        <begin position="59"/>
        <end position="118"/>
    </location>
</feature>
<dbReference type="Pfam" id="PF02225">
    <property type="entry name" value="PA"/>
    <property type="match status" value="1"/>
</dbReference>
<accession>A0ABD0YE78</accession>
<protein>
    <recommendedName>
        <fullName evidence="2">PA domain-containing protein</fullName>
    </recommendedName>
</protein>
<feature type="signal peptide" evidence="1">
    <location>
        <begin position="1"/>
        <end position="22"/>
    </location>
</feature>
<keyword evidence="1" id="KW-0732">Signal</keyword>
<reference evidence="3 4" key="1">
    <citation type="submission" date="2024-07" db="EMBL/GenBank/DDBJ databases">
        <title>Chromosome-level genome assembly of the water stick insect Ranatra chinensis (Heteroptera: Nepidae).</title>
        <authorList>
            <person name="Liu X."/>
        </authorList>
    </citation>
    <scope>NUCLEOTIDE SEQUENCE [LARGE SCALE GENOMIC DNA]</scope>
    <source>
        <strain evidence="3">Cailab_2021Rc</strain>
        <tissue evidence="3">Muscle</tissue>
    </source>
</reference>
<gene>
    <name evidence="3" type="ORF">AAG570_012540</name>
</gene>
<dbReference type="Gene3D" id="3.50.30.30">
    <property type="match status" value="1"/>
</dbReference>
<dbReference type="EMBL" id="JBFDAA010000008">
    <property type="protein sequence ID" value="KAL1129595.1"/>
    <property type="molecule type" value="Genomic_DNA"/>
</dbReference>
<sequence>MRSVPVVAWLWLSTLGADGVLSAPGVYTTAVLEVEAGGRTRGKWVVGRFGEGHARAASGLLVGPTGTGCSAPLVSPYATPWIALVPGGGCALQVKVDNAVRSRAVGIIVYDDGNSTGPQLMTLSAAYPSK</sequence>
<proteinExistence type="predicted"/>
<comment type="caution">
    <text evidence="3">The sequence shown here is derived from an EMBL/GenBank/DDBJ whole genome shotgun (WGS) entry which is preliminary data.</text>
</comment>
<dbReference type="Proteomes" id="UP001558652">
    <property type="component" value="Unassembled WGS sequence"/>
</dbReference>
<evidence type="ECO:0000313" key="3">
    <source>
        <dbReference type="EMBL" id="KAL1129595.1"/>
    </source>
</evidence>
<name>A0ABD0YE78_9HEMI</name>
<keyword evidence="4" id="KW-1185">Reference proteome</keyword>
<feature type="chain" id="PRO_5044876085" description="PA domain-containing protein" evidence="1">
    <location>
        <begin position="23"/>
        <end position="130"/>
    </location>
</feature>
<organism evidence="3 4">
    <name type="scientific">Ranatra chinensis</name>
    <dbReference type="NCBI Taxonomy" id="642074"/>
    <lineage>
        <taxon>Eukaryota</taxon>
        <taxon>Metazoa</taxon>
        <taxon>Ecdysozoa</taxon>
        <taxon>Arthropoda</taxon>
        <taxon>Hexapoda</taxon>
        <taxon>Insecta</taxon>
        <taxon>Pterygota</taxon>
        <taxon>Neoptera</taxon>
        <taxon>Paraneoptera</taxon>
        <taxon>Hemiptera</taxon>
        <taxon>Heteroptera</taxon>
        <taxon>Panheteroptera</taxon>
        <taxon>Nepomorpha</taxon>
        <taxon>Nepidae</taxon>
        <taxon>Ranatrinae</taxon>
        <taxon>Ranatra</taxon>
    </lineage>
</organism>
<evidence type="ECO:0000313" key="4">
    <source>
        <dbReference type="Proteomes" id="UP001558652"/>
    </source>
</evidence>
<dbReference type="AlphaFoldDB" id="A0ABD0YE78"/>